<dbReference type="HOGENOM" id="CLU_045647_5_3_9"/>
<dbReference type="Pfam" id="PF04079">
    <property type="entry name" value="SMC_ScpB"/>
    <property type="match status" value="1"/>
</dbReference>
<keyword evidence="2 5" id="KW-0132">Cell division</keyword>
<comment type="subunit">
    <text evidence="5">Homodimer. Homodimerization may be required to stabilize the binding of ScpA to the Smc head domains. Component of a cohesin-like complex composed of ScpA, ScpB and the Smc homodimer, in which ScpA and ScpB bind to the head domain of Smc. The presence of the three proteins is required for the association of the complex with DNA.</text>
</comment>
<dbReference type="Proteomes" id="UP000004191">
    <property type="component" value="Unassembled WGS sequence"/>
</dbReference>
<dbReference type="NCBIfam" id="TIGR00281">
    <property type="entry name" value="SMC-Scp complex subunit ScpB"/>
    <property type="match status" value="1"/>
</dbReference>
<gene>
    <name evidence="5" type="primary">scpB</name>
    <name evidence="6" type="ORF">HMPREF9709_00776</name>
</gene>
<sequence>MNKRELKSIIESLLFVWAEPIHIDEIMSIIEQDKKTTRELLNELMAESEHFRRGIIINQHDDYFQMSTRPDHDVYLKKLVKQSNRKISNSAMEVLAIIAYKQPVTRVEIDNIRGVKSYSSIDTLKAKGLIEEVGRLDSIGKPILYGTTIEFLSSFNLSSLKDLPEIKDIEKIESILESYDSENQ</sequence>
<dbReference type="GO" id="GO:0005737">
    <property type="term" value="C:cytoplasm"/>
    <property type="evidence" value="ECO:0007669"/>
    <property type="project" value="UniProtKB-SubCell"/>
</dbReference>
<evidence type="ECO:0000256" key="2">
    <source>
        <dbReference type="ARBA" id="ARBA00022618"/>
    </source>
</evidence>
<dbReference type="GeneID" id="96998775"/>
<evidence type="ECO:0000313" key="6">
    <source>
        <dbReference type="EMBL" id="EHR34469.1"/>
    </source>
</evidence>
<comment type="subcellular location">
    <subcellularLocation>
        <location evidence="5">Cytoplasm</location>
    </subcellularLocation>
    <text evidence="5">Associated with two foci at the outer edges of the nucleoid region in young cells, and at four foci within both cell halves in older cells.</text>
</comment>
<keyword evidence="7" id="KW-1185">Reference proteome</keyword>
<dbReference type="GO" id="GO:0006260">
    <property type="term" value="P:DNA replication"/>
    <property type="evidence" value="ECO:0007669"/>
    <property type="project" value="UniProtKB-UniRule"/>
</dbReference>
<dbReference type="InterPro" id="IPR005234">
    <property type="entry name" value="ScpB_csome_segregation"/>
</dbReference>
<evidence type="ECO:0000256" key="4">
    <source>
        <dbReference type="ARBA" id="ARBA00023306"/>
    </source>
</evidence>
<dbReference type="GO" id="GO:0051304">
    <property type="term" value="P:chromosome separation"/>
    <property type="evidence" value="ECO:0007669"/>
    <property type="project" value="InterPro"/>
</dbReference>
<organism evidence="6 7">
    <name type="scientific">Helcococcus kunzii ATCC 51366</name>
    <dbReference type="NCBI Taxonomy" id="883114"/>
    <lineage>
        <taxon>Bacteria</taxon>
        <taxon>Bacillati</taxon>
        <taxon>Bacillota</taxon>
        <taxon>Tissierellia</taxon>
        <taxon>Tissierellales</taxon>
        <taxon>Peptoniphilaceae</taxon>
        <taxon>Helcococcus</taxon>
    </lineage>
</organism>
<dbReference type="HAMAP" id="MF_01804">
    <property type="entry name" value="ScpB"/>
    <property type="match status" value="1"/>
</dbReference>
<evidence type="ECO:0000256" key="1">
    <source>
        <dbReference type="ARBA" id="ARBA00022490"/>
    </source>
</evidence>
<dbReference type="PANTHER" id="PTHR34298">
    <property type="entry name" value="SEGREGATION AND CONDENSATION PROTEIN B"/>
    <property type="match status" value="1"/>
</dbReference>
<dbReference type="PATRIC" id="fig|883114.3.peg.768"/>
<dbReference type="Gene3D" id="1.10.10.10">
    <property type="entry name" value="Winged helix-like DNA-binding domain superfamily/Winged helix DNA-binding domain"/>
    <property type="match status" value="2"/>
</dbReference>
<reference evidence="6 7" key="1">
    <citation type="submission" date="2012-01" db="EMBL/GenBank/DDBJ databases">
        <title>The Genome Sequence of Helcococcus kunzii ATCC 51366.</title>
        <authorList>
            <consortium name="The Broad Institute Genome Sequencing Platform"/>
            <person name="Earl A."/>
            <person name="Ward D."/>
            <person name="Feldgarden M."/>
            <person name="Gevers D."/>
            <person name="Huys G."/>
            <person name="Young S.K."/>
            <person name="Zeng Q."/>
            <person name="Gargeya S."/>
            <person name="Fitzgerald M."/>
            <person name="Haas B."/>
            <person name="Abouelleil A."/>
            <person name="Alvarado L."/>
            <person name="Arachchi H.M."/>
            <person name="Berlin A."/>
            <person name="Chapman S.B."/>
            <person name="Gearin G."/>
            <person name="Goldberg J."/>
            <person name="Griggs A."/>
            <person name="Gujja S."/>
            <person name="Hansen M."/>
            <person name="Heiman D."/>
            <person name="Howarth C."/>
            <person name="Larimer J."/>
            <person name="Lui A."/>
            <person name="MacDonald P.J.P."/>
            <person name="McCowen C."/>
            <person name="Montmayeur A."/>
            <person name="Murphy C."/>
            <person name="Neiman D."/>
            <person name="Pearson M."/>
            <person name="Priest M."/>
            <person name="Roberts A."/>
            <person name="Saif S."/>
            <person name="Shea T."/>
            <person name="Sisk P."/>
            <person name="Stolte C."/>
            <person name="Sykes S."/>
            <person name="Wortman J."/>
            <person name="Nusbaum C."/>
            <person name="Birren B."/>
        </authorList>
    </citation>
    <scope>NUCLEOTIDE SEQUENCE [LARGE SCALE GENOMIC DNA]</scope>
    <source>
        <strain evidence="6 7">ATCC 51366</strain>
    </source>
</reference>
<dbReference type="SUPFAM" id="SSF46785">
    <property type="entry name" value="Winged helix' DNA-binding domain"/>
    <property type="match status" value="2"/>
</dbReference>
<dbReference type="OrthoDB" id="9806226at2"/>
<evidence type="ECO:0000256" key="5">
    <source>
        <dbReference type="HAMAP-Rule" id="MF_01804"/>
    </source>
</evidence>
<dbReference type="GO" id="GO:0051301">
    <property type="term" value="P:cell division"/>
    <property type="evidence" value="ECO:0007669"/>
    <property type="project" value="UniProtKB-KW"/>
</dbReference>
<proteinExistence type="inferred from homology"/>
<evidence type="ECO:0000313" key="7">
    <source>
        <dbReference type="Proteomes" id="UP000004191"/>
    </source>
</evidence>
<comment type="caution">
    <text evidence="6">The sequence shown here is derived from an EMBL/GenBank/DDBJ whole genome shotgun (WGS) entry which is preliminary data.</text>
</comment>
<protein>
    <recommendedName>
        <fullName evidence="5">Segregation and condensation protein B</fullName>
    </recommendedName>
</protein>
<dbReference type="RefSeq" id="WP_005398131.1">
    <property type="nucleotide sequence ID" value="NZ_JH601088.1"/>
</dbReference>
<dbReference type="PANTHER" id="PTHR34298:SF2">
    <property type="entry name" value="SEGREGATION AND CONDENSATION PROTEIN B"/>
    <property type="match status" value="1"/>
</dbReference>
<comment type="function">
    <text evidence="5">Participates in chromosomal partition during cell division. May act via the formation of a condensin-like complex containing Smc and ScpA that pull DNA away from mid-cell into both cell halves.</text>
</comment>
<dbReference type="InterPro" id="IPR036390">
    <property type="entry name" value="WH_DNA-bd_sf"/>
</dbReference>
<keyword evidence="3 5" id="KW-0159">Chromosome partition</keyword>
<keyword evidence="4 5" id="KW-0131">Cell cycle</keyword>
<dbReference type="AlphaFoldDB" id="H3NN65"/>
<name>H3NN65_9FIRM</name>
<dbReference type="EMBL" id="AGEI01000020">
    <property type="protein sequence ID" value="EHR34469.1"/>
    <property type="molecule type" value="Genomic_DNA"/>
</dbReference>
<evidence type="ECO:0000256" key="3">
    <source>
        <dbReference type="ARBA" id="ARBA00022829"/>
    </source>
</evidence>
<dbReference type="PIRSF" id="PIRSF019345">
    <property type="entry name" value="ScpB"/>
    <property type="match status" value="1"/>
</dbReference>
<keyword evidence="1 5" id="KW-0963">Cytoplasm</keyword>
<dbReference type="STRING" id="883114.HMPREF9709_00776"/>
<dbReference type="InterPro" id="IPR036388">
    <property type="entry name" value="WH-like_DNA-bd_sf"/>
</dbReference>
<comment type="similarity">
    <text evidence="5">Belongs to the ScpB family.</text>
</comment>
<accession>H3NN65</accession>
<dbReference type="eggNOG" id="COG1386">
    <property type="taxonomic scope" value="Bacteria"/>
</dbReference>